<evidence type="ECO:0000313" key="2">
    <source>
        <dbReference type="Proteomes" id="UP000319296"/>
    </source>
</evidence>
<dbReference type="EMBL" id="SGBB01000013">
    <property type="protein sequence ID" value="RZD18137.1"/>
    <property type="molecule type" value="Genomic_DNA"/>
</dbReference>
<proteinExistence type="predicted"/>
<sequence length="60" mass="6832">MLANADTSTANATNTNIKKTIQIANITAYRAYPQAQKQLMKIGKKFTKIIFLNQRSMNIW</sequence>
<dbReference type="Proteomes" id="UP000319296">
    <property type="component" value="Unassembled WGS sequence"/>
</dbReference>
<name>A0A519BLI2_9DELT</name>
<evidence type="ECO:0000313" key="1">
    <source>
        <dbReference type="EMBL" id="RZD18137.1"/>
    </source>
</evidence>
<reference evidence="1 2" key="1">
    <citation type="journal article" date="2019" name="ISME J.">
        <title>Insights into ecological role of a new deltaproteobacterial order Candidatus Acidulodesulfobacterales by metagenomics and metatranscriptomics.</title>
        <authorList>
            <person name="Tan S."/>
            <person name="Liu J."/>
            <person name="Fang Y."/>
            <person name="Hedlund B.P."/>
            <person name="Lian Z.H."/>
            <person name="Huang L.Y."/>
            <person name="Li J.T."/>
            <person name="Huang L.N."/>
            <person name="Li W.J."/>
            <person name="Jiang H.C."/>
            <person name="Dong H.L."/>
            <person name="Shu W.S."/>
        </authorList>
    </citation>
    <scope>NUCLEOTIDE SEQUENCE [LARGE SCALE GENOMIC DNA]</scope>
    <source>
        <strain evidence="1">AP1</strain>
    </source>
</reference>
<protein>
    <submittedName>
        <fullName evidence="1">Uncharacterized protein</fullName>
    </submittedName>
</protein>
<comment type="caution">
    <text evidence="1">The sequence shown here is derived from an EMBL/GenBank/DDBJ whole genome shotgun (WGS) entry which is preliminary data.</text>
</comment>
<gene>
    <name evidence="1" type="ORF">EVG15_07340</name>
</gene>
<accession>A0A519BLI2</accession>
<organism evidence="1 2">
    <name type="scientific">Candidatus Acididesulfobacter diazotrophicus</name>
    <dbReference type="NCBI Taxonomy" id="2597226"/>
    <lineage>
        <taxon>Bacteria</taxon>
        <taxon>Deltaproteobacteria</taxon>
        <taxon>Candidatus Acidulodesulfobacterales</taxon>
        <taxon>Candidatus Acididesulfobacter</taxon>
    </lineage>
</organism>
<dbReference type="AlphaFoldDB" id="A0A519BLI2"/>